<name>A0A9D1TCJ9_9FIRM</name>
<reference evidence="9" key="2">
    <citation type="journal article" date="2021" name="PeerJ">
        <title>Extensive microbial diversity within the chicken gut microbiome revealed by metagenomics and culture.</title>
        <authorList>
            <person name="Gilroy R."/>
            <person name="Ravi A."/>
            <person name="Getino M."/>
            <person name="Pursley I."/>
            <person name="Horton D.L."/>
            <person name="Alikhan N.F."/>
            <person name="Baker D."/>
            <person name="Gharbi K."/>
            <person name="Hall N."/>
            <person name="Watson M."/>
            <person name="Adriaenssens E.M."/>
            <person name="Foster-Nyarko E."/>
            <person name="Jarju S."/>
            <person name="Secka A."/>
            <person name="Antonio M."/>
            <person name="Oren A."/>
            <person name="Chaudhuri R.R."/>
            <person name="La Ragione R."/>
            <person name="Hildebrand F."/>
            <person name="Pallen M.J."/>
        </authorList>
    </citation>
    <scope>NUCLEOTIDE SEQUENCE</scope>
    <source>
        <strain evidence="9">CHK183-6373</strain>
    </source>
</reference>
<dbReference type="Pfam" id="PF00528">
    <property type="entry name" value="BPD_transp_1"/>
    <property type="match status" value="1"/>
</dbReference>
<dbReference type="GO" id="GO:0005886">
    <property type="term" value="C:plasma membrane"/>
    <property type="evidence" value="ECO:0007669"/>
    <property type="project" value="UniProtKB-SubCell"/>
</dbReference>
<evidence type="ECO:0000256" key="3">
    <source>
        <dbReference type="ARBA" id="ARBA00022475"/>
    </source>
</evidence>
<dbReference type="SUPFAM" id="SSF161098">
    <property type="entry name" value="MetI-like"/>
    <property type="match status" value="1"/>
</dbReference>
<dbReference type="Gene3D" id="1.10.3720.10">
    <property type="entry name" value="MetI-like"/>
    <property type="match status" value="1"/>
</dbReference>
<dbReference type="EMBL" id="DVOT01000154">
    <property type="protein sequence ID" value="HIV28029.1"/>
    <property type="molecule type" value="Genomic_DNA"/>
</dbReference>
<evidence type="ECO:0000256" key="4">
    <source>
        <dbReference type="ARBA" id="ARBA00022692"/>
    </source>
</evidence>
<dbReference type="CDD" id="cd06261">
    <property type="entry name" value="TM_PBP2"/>
    <property type="match status" value="1"/>
</dbReference>
<feature type="transmembrane region" description="Helical" evidence="7">
    <location>
        <begin position="89"/>
        <end position="111"/>
    </location>
</feature>
<feature type="transmembrane region" description="Helical" evidence="7">
    <location>
        <begin position="153"/>
        <end position="176"/>
    </location>
</feature>
<dbReference type="AlphaFoldDB" id="A0A9D1TCJ9"/>
<sequence length="294" mass="32733">MTASSSQNLEKQRMAKRRALKTSSFQTIITIVTIIITLLAFIPIFLMLFLSLKNQAQFYSNLWALPIPPEWSNYNAAWNTLFRNMLNSIITVAVGTLMIVVLSALSGYVFARMNFPLKNFLFVFMLALMMIPGVLTLTPSFKLIQRLGLKNTWWALWFPWASGGQIMGMYLCRTFITGQPASLFESARIDGANEFQAFYKIAVPLAKPILATITVMNMISLYGDFIWPLLVIDSNSIQVISVAVQTYSSSTQGSTANYGAMIAGFVMATIPLLVMFLFSSRLYIEGITSGAVKA</sequence>
<feature type="domain" description="ABC transmembrane type-1" evidence="8">
    <location>
        <begin position="85"/>
        <end position="279"/>
    </location>
</feature>
<comment type="subcellular location">
    <subcellularLocation>
        <location evidence="1 7">Cell membrane</location>
        <topology evidence="1 7">Multi-pass membrane protein</topology>
    </subcellularLocation>
</comment>
<comment type="caution">
    <text evidence="9">The sequence shown here is derived from an EMBL/GenBank/DDBJ whole genome shotgun (WGS) entry which is preliminary data.</text>
</comment>
<dbReference type="PANTHER" id="PTHR43744:SF12">
    <property type="entry name" value="ABC TRANSPORTER PERMEASE PROTEIN MG189-RELATED"/>
    <property type="match status" value="1"/>
</dbReference>
<evidence type="ECO:0000313" key="10">
    <source>
        <dbReference type="Proteomes" id="UP000886884"/>
    </source>
</evidence>
<dbReference type="PROSITE" id="PS50928">
    <property type="entry name" value="ABC_TM1"/>
    <property type="match status" value="1"/>
</dbReference>
<dbReference type="Proteomes" id="UP000886884">
    <property type="component" value="Unassembled WGS sequence"/>
</dbReference>
<feature type="transmembrane region" description="Helical" evidence="7">
    <location>
        <begin position="197"/>
        <end position="219"/>
    </location>
</feature>
<dbReference type="InterPro" id="IPR035906">
    <property type="entry name" value="MetI-like_sf"/>
</dbReference>
<dbReference type="PANTHER" id="PTHR43744">
    <property type="entry name" value="ABC TRANSPORTER PERMEASE PROTEIN MG189-RELATED-RELATED"/>
    <property type="match status" value="1"/>
</dbReference>
<keyword evidence="2 7" id="KW-0813">Transport</keyword>
<keyword evidence="6 7" id="KW-0472">Membrane</keyword>
<protein>
    <submittedName>
        <fullName evidence="9">Carbohydrate ABC transporter permease</fullName>
    </submittedName>
</protein>
<gene>
    <name evidence="9" type="ORF">IAA64_08670</name>
</gene>
<comment type="similarity">
    <text evidence="7">Belongs to the binding-protein-dependent transport system permease family.</text>
</comment>
<evidence type="ECO:0000313" key="9">
    <source>
        <dbReference type="EMBL" id="HIV28029.1"/>
    </source>
</evidence>
<evidence type="ECO:0000256" key="5">
    <source>
        <dbReference type="ARBA" id="ARBA00022989"/>
    </source>
</evidence>
<organism evidence="9 10">
    <name type="scientific">Candidatus Ornithocaccomicrobium faecavium</name>
    <dbReference type="NCBI Taxonomy" id="2840890"/>
    <lineage>
        <taxon>Bacteria</taxon>
        <taxon>Bacillati</taxon>
        <taxon>Bacillota</taxon>
        <taxon>Clostridia</taxon>
        <taxon>Candidatus Ornithocaccomicrobium</taxon>
    </lineage>
</organism>
<keyword evidence="3" id="KW-1003">Cell membrane</keyword>
<keyword evidence="4 7" id="KW-0812">Transmembrane</keyword>
<accession>A0A9D1TCJ9</accession>
<reference evidence="9" key="1">
    <citation type="submission" date="2020-10" db="EMBL/GenBank/DDBJ databases">
        <authorList>
            <person name="Gilroy R."/>
        </authorList>
    </citation>
    <scope>NUCLEOTIDE SEQUENCE</scope>
    <source>
        <strain evidence="9">CHK183-6373</strain>
    </source>
</reference>
<evidence type="ECO:0000256" key="2">
    <source>
        <dbReference type="ARBA" id="ARBA00022448"/>
    </source>
</evidence>
<feature type="transmembrane region" description="Helical" evidence="7">
    <location>
        <begin position="27"/>
        <end position="52"/>
    </location>
</feature>
<dbReference type="InterPro" id="IPR000515">
    <property type="entry name" value="MetI-like"/>
</dbReference>
<feature type="transmembrane region" description="Helical" evidence="7">
    <location>
        <begin position="256"/>
        <end position="278"/>
    </location>
</feature>
<evidence type="ECO:0000259" key="8">
    <source>
        <dbReference type="PROSITE" id="PS50928"/>
    </source>
</evidence>
<evidence type="ECO:0000256" key="7">
    <source>
        <dbReference type="RuleBase" id="RU363032"/>
    </source>
</evidence>
<keyword evidence="5 7" id="KW-1133">Transmembrane helix</keyword>
<dbReference type="GO" id="GO:0055085">
    <property type="term" value="P:transmembrane transport"/>
    <property type="evidence" value="ECO:0007669"/>
    <property type="project" value="InterPro"/>
</dbReference>
<evidence type="ECO:0000256" key="6">
    <source>
        <dbReference type="ARBA" id="ARBA00023136"/>
    </source>
</evidence>
<proteinExistence type="inferred from homology"/>
<evidence type="ECO:0000256" key="1">
    <source>
        <dbReference type="ARBA" id="ARBA00004651"/>
    </source>
</evidence>
<feature type="transmembrane region" description="Helical" evidence="7">
    <location>
        <begin position="120"/>
        <end position="141"/>
    </location>
</feature>